<dbReference type="InterPro" id="IPR025847">
    <property type="entry name" value="MEDS_domain"/>
</dbReference>
<evidence type="ECO:0000313" key="2">
    <source>
        <dbReference type="EMBL" id="GAA0579307.1"/>
    </source>
</evidence>
<gene>
    <name evidence="3" type="ORF">F4557_006011</name>
    <name evidence="2" type="ORF">GCM10009546_47200</name>
</gene>
<evidence type="ECO:0000259" key="1">
    <source>
        <dbReference type="Pfam" id="PF14417"/>
    </source>
</evidence>
<dbReference type="NCBIfam" id="NF041045">
    <property type="entry name" value="RsbA_anti_sig"/>
    <property type="match status" value="1"/>
</dbReference>
<dbReference type="InterPro" id="IPR047718">
    <property type="entry name" value="RsbA-like_anti_sig"/>
</dbReference>
<sequence>MNGPGPWGPAVDAQGAQDVLVHQALMYGSRHEYLLTAVPYLRAGRRAGDAVVVLVEPPVAAALRGQLGRETAAEIEFLDAAQWSRGPMHALASCHDRARADWWPRGRLRLLAEPVWRGRTPLETREWKRHDALLNVVFAGTPTMIMCAYDTAVLPGHVLDAAARTHPELAGPDGPAAAARYTAPAEFCAECDAGPLPPPPAVAARRSFATGGLPGLRSFLFTEAARLGLPEDRTLPFVLAVNEVATGIIRDGGGRGSLRVWAEAGELICDVADPVRVLADRFLGYEPPGAKGHDAAMWAVRRLCHIVETRSGPQGTQVRMRVRIG</sequence>
<dbReference type="Proteomes" id="UP001501427">
    <property type="component" value="Unassembled WGS sequence"/>
</dbReference>
<evidence type="ECO:0000313" key="3">
    <source>
        <dbReference type="EMBL" id="MBB4777593.1"/>
    </source>
</evidence>
<reference evidence="3 4" key="3">
    <citation type="submission" date="2020-08" db="EMBL/GenBank/DDBJ databases">
        <title>Sequencing the genomes of 1000 actinobacteria strains.</title>
        <authorList>
            <person name="Klenk H.-P."/>
        </authorList>
    </citation>
    <scope>NUCLEOTIDE SEQUENCE [LARGE SCALE GENOMIC DNA]</scope>
    <source>
        <strain evidence="3 4">DSM 44772</strain>
    </source>
</reference>
<name>A0A7W7N079_9ACTN</name>
<dbReference type="Pfam" id="PF14417">
    <property type="entry name" value="MEDS"/>
    <property type="match status" value="1"/>
</dbReference>
<accession>A0A7W7N079</accession>
<dbReference type="EMBL" id="JACHMV010000001">
    <property type="protein sequence ID" value="MBB4777593.1"/>
    <property type="molecule type" value="Genomic_DNA"/>
</dbReference>
<dbReference type="InterPro" id="IPR036890">
    <property type="entry name" value="HATPase_C_sf"/>
</dbReference>
<dbReference type="Gene3D" id="3.30.565.10">
    <property type="entry name" value="Histidine kinase-like ATPase, C-terminal domain"/>
    <property type="match status" value="1"/>
</dbReference>
<dbReference type="EMBL" id="BAAAHD010000046">
    <property type="protein sequence ID" value="GAA0579307.1"/>
    <property type="molecule type" value="Genomic_DNA"/>
</dbReference>
<dbReference type="Proteomes" id="UP000549343">
    <property type="component" value="Unassembled WGS sequence"/>
</dbReference>
<dbReference type="AlphaFoldDB" id="A0A7W7N079"/>
<dbReference type="RefSeq" id="WP_229808236.1">
    <property type="nucleotide sequence ID" value="NZ_BAAAHD010000046.1"/>
</dbReference>
<protein>
    <submittedName>
        <fullName evidence="2">Anti-sigma factor RsbA family regulatory protein</fullName>
    </submittedName>
</protein>
<reference evidence="2" key="4">
    <citation type="submission" date="2023-12" db="EMBL/GenBank/DDBJ databases">
        <authorList>
            <person name="Sun Q."/>
            <person name="Inoue M."/>
        </authorList>
    </citation>
    <scope>NUCLEOTIDE SEQUENCE</scope>
    <source>
        <strain evidence="2">JCM 10667</strain>
    </source>
</reference>
<comment type="caution">
    <text evidence="3">The sequence shown here is derived from an EMBL/GenBank/DDBJ whole genome shotgun (WGS) entry which is preliminary data.</text>
</comment>
<reference evidence="2" key="1">
    <citation type="journal article" date="2014" name="Int. J. Syst. Evol. Microbiol.">
        <title>Complete genome of a new Firmicutes species belonging to the dominant human colonic microbiota ('Ruminococcus bicirculans') reveals two chromosomes and a selective capacity to utilize plant glucans.</title>
        <authorList>
            <consortium name="NISC Comparative Sequencing Program"/>
            <person name="Wegmann U."/>
            <person name="Louis P."/>
            <person name="Goesmann A."/>
            <person name="Henrissat B."/>
            <person name="Duncan S.H."/>
            <person name="Flint H.J."/>
        </authorList>
    </citation>
    <scope>NUCLEOTIDE SEQUENCE</scope>
    <source>
        <strain evidence="2">JCM 10667</strain>
    </source>
</reference>
<keyword evidence="5" id="KW-1185">Reference proteome</keyword>
<reference evidence="5" key="2">
    <citation type="journal article" date="2019" name="Int. J. Syst. Evol. Microbiol.">
        <title>The Global Catalogue of Microorganisms (GCM) 10K type strain sequencing project: providing services to taxonomists for standard genome sequencing and annotation.</title>
        <authorList>
            <consortium name="The Broad Institute Genomics Platform"/>
            <consortium name="The Broad Institute Genome Sequencing Center for Infectious Disease"/>
            <person name="Wu L."/>
            <person name="Ma J."/>
        </authorList>
    </citation>
    <scope>NUCLEOTIDE SEQUENCE [LARGE SCALE GENOMIC DNA]</scope>
    <source>
        <strain evidence="5">JCM 10667</strain>
    </source>
</reference>
<feature type="domain" description="MEDS" evidence="1">
    <location>
        <begin position="22"/>
        <end position="167"/>
    </location>
</feature>
<evidence type="ECO:0000313" key="4">
    <source>
        <dbReference type="Proteomes" id="UP000549343"/>
    </source>
</evidence>
<proteinExistence type="predicted"/>
<organism evidence="3 4">
    <name type="scientific">Actinomadura livida</name>
    <dbReference type="NCBI Taxonomy" id="79909"/>
    <lineage>
        <taxon>Bacteria</taxon>
        <taxon>Bacillati</taxon>
        <taxon>Actinomycetota</taxon>
        <taxon>Actinomycetes</taxon>
        <taxon>Streptosporangiales</taxon>
        <taxon>Thermomonosporaceae</taxon>
        <taxon>Actinomadura</taxon>
    </lineage>
</organism>
<evidence type="ECO:0000313" key="5">
    <source>
        <dbReference type="Proteomes" id="UP001501427"/>
    </source>
</evidence>